<evidence type="ECO:0000313" key="1">
    <source>
        <dbReference type="EMBL" id="SFQ96939.1"/>
    </source>
</evidence>
<name>A0A1I6CUR2_9FIRM</name>
<organism evidence="1 2">
    <name type="scientific">Desulfoscipio geothermicus DSM 3669</name>
    <dbReference type="NCBI Taxonomy" id="1121426"/>
    <lineage>
        <taxon>Bacteria</taxon>
        <taxon>Bacillati</taxon>
        <taxon>Bacillota</taxon>
        <taxon>Clostridia</taxon>
        <taxon>Eubacteriales</taxon>
        <taxon>Desulfallaceae</taxon>
        <taxon>Desulfoscipio</taxon>
    </lineage>
</organism>
<dbReference type="AlphaFoldDB" id="A0A1I6CUR2"/>
<dbReference type="EMBL" id="FOYM01000002">
    <property type="protein sequence ID" value="SFQ96939.1"/>
    <property type="molecule type" value="Genomic_DNA"/>
</dbReference>
<reference evidence="2" key="1">
    <citation type="submission" date="2016-10" db="EMBL/GenBank/DDBJ databases">
        <authorList>
            <person name="Varghese N."/>
            <person name="Submissions S."/>
        </authorList>
    </citation>
    <scope>NUCLEOTIDE SEQUENCE [LARGE SCALE GENOMIC DNA]</scope>
    <source>
        <strain evidence="2">DSM 3669</strain>
    </source>
</reference>
<proteinExistence type="predicted"/>
<sequence length="66" mass="7839">MRHSQRKREEKDKTNLLLKFRGPYLLGTFVIKESLRCQSQDLTPMIPVTRKKSNLVIILMVFVFFV</sequence>
<protein>
    <submittedName>
        <fullName evidence="1">Uncharacterized protein</fullName>
    </submittedName>
</protein>
<keyword evidence="2" id="KW-1185">Reference proteome</keyword>
<accession>A0A1I6CUR2</accession>
<dbReference type="Proteomes" id="UP000199584">
    <property type="component" value="Unassembled WGS sequence"/>
</dbReference>
<evidence type="ECO:0000313" key="2">
    <source>
        <dbReference type="Proteomes" id="UP000199584"/>
    </source>
</evidence>
<gene>
    <name evidence="1" type="ORF">SAMN05660706_10288</name>
</gene>
<dbReference type="STRING" id="39060.SAMN05660706_10288"/>